<reference evidence="1" key="1">
    <citation type="submission" date="2021-06" db="EMBL/GenBank/DDBJ databases">
        <authorList>
            <person name="Kallberg Y."/>
            <person name="Tangrot J."/>
            <person name="Rosling A."/>
        </authorList>
    </citation>
    <scope>NUCLEOTIDE SEQUENCE</scope>
    <source>
        <strain evidence="1">MA461A</strain>
    </source>
</reference>
<sequence>NIPNNKKVDSLQKRIDRINNAILEKDLNALRRLAITGPGLVNNGLRRLCWLNHNIDVSQ</sequence>
<name>A0ACA9SUM7_9GLOM</name>
<accession>A0ACA9SUM7</accession>
<dbReference type="EMBL" id="CAJVQC010160098">
    <property type="protein sequence ID" value="CAG8848300.1"/>
    <property type="molecule type" value="Genomic_DNA"/>
</dbReference>
<evidence type="ECO:0000313" key="2">
    <source>
        <dbReference type="Proteomes" id="UP000789920"/>
    </source>
</evidence>
<comment type="caution">
    <text evidence="1">The sequence shown here is derived from an EMBL/GenBank/DDBJ whole genome shotgun (WGS) entry which is preliminary data.</text>
</comment>
<protein>
    <submittedName>
        <fullName evidence="1">8202_t:CDS:1</fullName>
    </submittedName>
</protein>
<gene>
    <name evidence="1" type="ORF">RPERSI_LOCUS35047</name>
</gene>
<feature type="non-terminal residue" evidence="1">
    <location>
        <position position="1"/>
    </location>
</feature>
<dbReference type="Proteomes" id="UP000789920">
    <property type="component" value="Unassembled WGS sequence"/>
</dbReference>
<organism evidence="1 2">
    <name type="scientific">Racocetra persica</name>
    <dbReference type="NCBI Taxonomy" id="160502"/>
    <lineage>
        <taxon>Eukaryota</taxon>
        <taxon>Fungi</taxon>
        <taxon>Fungi incertae sedis</taxon>
        <taxon>Mucoromycota</taxon>
        <taxon>Glomeromycotina</taxon>
        <taxon>Glomeromycetes</taxon>
        <taxon>Diversisporales</taxon>
        <taxon>Gigasporaceae</taxon>
        <taxon>Racocetra</taxon>
    </lineage>
</organism>
<feature type="non-terminal residue" evidence="1">
    <location>
        <position position="59"/>
    </location>
</feature>
<keyword evidence="2" id="KW-1185">Reference proteome</keyword>
<evidence type="ECO:0000313" key="1">
    <source>
        <dbReference type="EMBL" id="CAG8848300.1"/>
    </source>
</evidence>
<proteinExistence type="predicted"/>